<sequence length="213" mass="24192">MDTKEFKGVIEDIVDARISKKGITKFVSAVVKTVNSDGSVDVYLPPDTEKIVSGVLNKTCERLSVGDSVELCTKNGKTSNAWVSVKHGTNLGSLPEFINYKDNTEVATNEYKNGKRVYAKKLVFTTELPKSETETVIAHDITGITDIWIDMGNSYFQFDGTTMVRFPLPILSYYEDFSNRVYITCDKFNLYFYHDTRWGTAWEKIILVKYTKD</sequence>
<accession>A0A8S5P5Z9</accession>
<reference evidence="1" key="1">
    <citation type="journal article" date="2021" name="Proc. Natl. Acad. Sci. U.S.A.">
        <title>A Catalog of Tens of Thousands of Viruses from Human Metagenomes Reveals Hidden Associations with Chronic Diseases.</title>
        <authorList>
            <person name="Tisza M.J."/>
            <person name="Buck C.B."/>
        </authorList>
    </citation>
    <scope>NUCLEOTIDE SEQUENCE</scope>
    <source>
        <strain evidence="1">CtsUY14</strain>
    </source>
</reference>
<proteinExistence type="predicted"/>
<protein>
    <submittedName>
        <fullName evidence="1">Uncharacterized protein</fullName>
    </submittedName>
</protein>
<name>A0A8S5P5Z9_9CAUD</name>
<dbReference type="EMBL" id="BK015346">
    <property type="protein sequence ID" value="DAE02502.1"/>
    <property type="molecule type" value="Genomic_DNA"/>
</dbReference>
<organism evidence="1">
    <name type="scientific">Siphoviridae sp. ctsUY14</name>
    <dbReference type="NCBI Taxonomy" id="2825693"/>
    <lineage>
        <taxon>Viruses</taxon>
        <taxon>Duplodnaviria</taxon>
        <taxon>Heunggongvirae</taxon>
        <taxon>Uroviricota</taxon>
        <taxon>Caudoviricetes</taxon>
    </lineage>
</organism>
<evidence type="ECO:0000313" key="1">
    <source>
        <dbReference type="EMBL" id="DAE02502.1"/>
    </source>
</evidence>